<dbReference type="KEGG" id="dpa:109543569"/>
<dbReference type="EnsemblMetazoa" id="XM_019913352.1">
    <property type="protein sequence ID" value="XP_019768911.1"/>
    <property type="gene ID" value="LOC109543569"/>
</dbReference>
<feature type="transmembrane region" description="Helical" evidence="2">
    <location>
        <begin position="614"/>
        <end position="636"/>
    </location>
</feature>
<feature type="transmembrane region" description="Helical" evidence="2">
    <location>
        <begin position="591"/>
        <end position="608"/>
    </location>
</feature>
<evidence type="ECO:0000256" key="1">
    <source>
        <dbReference type="SAM" id="MobiDB-lite"/>
    </source>
</evidence>
<evidence type="ECO:0008006" key="5">
    <source>
        <dbReference type="Google" id="ProtNLM"/>
    </source>
</evidence>
<dbReference type="AlphaFoldDB" id="A0AAR5Q6Z0"/>
<accession>A0AAR5Q6Z0</accession>
<dbReference type="Proteomes" id="UP000019118">
    <property type="component" value="Unassembled WGS sequence"/>
</dbReference>
<feature type="transmembrane region" description="Helical" evidence="2">
    <location>
        <begin position="152"/>
        <end position="171"/>
    </location>
</feature>
<feature type="compositionally biased region" description="Basic and acidic residues" evidence="1">
    <location>
        <begin position="295"/>
        <end position="311"/>
    </location>
</feature>
<dbReference type="GeneID" id="109543569"/>
<feature type="transmembrane region" description="Helical" evidence="2">
    <location>
        <begin position="501"/>
        <end position="522"/>
    </location>
</feature>
<dbReference type="PANTHER" id="PTHR11360:SF299">
    <property type="entry name" value="GEM-1"/>
    <property type="match status" value="1"/>
</dbReference>
<evidence type="ECO:0000313" key="4">
    <source>
        <dbReference type="Proteomes" id="UP000019118"/>
    </source>
</evidence>
<evidence type="ECO:0000313" key="3">
    <source>
        <dbReference type="EnsemblMetazoa" id="XP_019768911.1"/>
    </source>
</evidence>
<feature type="transmembrane region" description="Helical" evidence="2">
    <location>
        <begin position="219"/>
        <end position="237"/>
    </location>
</feature>
<feature type="transmembrane region" description="Helical" evidence="2">
    <location>
        <begin position="191"/>
        <end position="213"/>
    </location>
</feature>
<keyword evidence="2" id="KW-0472">Membrane</keyword>
<dbReference type="PANTHER" id="PTHR11360">
    <property type="entry name" value="MONOCARBOXYLATE TRANSPORTER"/>
    <property type="match status" value="1"/>
</dbReference>
<sequence length="641" mass="72583">MEFDRKRWRSCNMSGRIGTRNRSEGDLVIDNVLSTQSELGPTIPDGGYGWIVFLVTLFFQLLIPSLLASFGILLPFVSMKSAEANGGTLKLWDNSILHTPLFFIASWTVWEPASRQFITHSKWPKLFATAGTCFICAGLLFLWMGITGNNQSWLFILSGILSGLGASIQMAQCQIIIAQYFRLKLPILNHLSHATSALGFILAPIVLGHHLLINSETQVILWYQAVILQGIVLNLFLRKPMYLKSKIVNSYDYVTTHPDDEEDIFSKNSRELQISVQSQHGAQIRTEELSGTQSNDEHHGHNEEGKNEQRANIENQATKNWETFDDDGEETTKYQRVENWDETTEPAGVADETIADKQYKQWQTFEDEPGSRNNKNLQLEMSFGTTREPSESRPAMDATTITHTPMPLYSDSLPNNSNFSYDLAEDGPDASKFSIFVPIPVNSGTNHSFIVDIRSALELLREPTFYKSFLTVMTTKWSLFVFFSLYPSFLFQEVKEIRLSHLANLVGTISLATFLFSAVAYWINIEKKWRPKTIWILSWIGAIGYFMVSDYVSEGLLIFGAVQIVLSIAALEHVATPLLCMTVKGEATKEFTLICLLTGITLLFFVLVDSSLKQIFRMMALLNFLTGCMWLANYIYKRLFK</sequence>
<reference evidence="3" key="2">
    <citation type="submission" date="2024-08" db="UniProtKB">
        <authorList>
            <consortium name="EnsemblMetazoa"/>
        </authorList>
    </citation>
    <scope>IDENTIFICATION</scope>
</reference>
<protein>
    <recommendedName>
        <fullName evidence="5">Major facilitator superfamily associated domain-containing protein</fullName>
    </recommendedName>
</protein>
<feature type="transmembrane region" description="Helical" evidence="2">
    <location>
        <begin position="558"/>
        <end position="579"/>
    </location>
</feature>
<proteinExistence type="predicted"/>
<evidence type="ECO:0000256" key="2">
    <source>
        <dbReference type="SAM" id="Phobius"/>
    </source>
</evidence>
<feature type="transmembrane region" description="Helical" evidence="2">
    <location>
        <begin position="534"/>
        <end position="552"/>
    </location>
</feature>
<name>A0AAR5Q6Z0_DENPD</name>
<dbReference type="InterPro" id="IPR050327">
    <property type="entry name" value="Proton-linked_MCT"/>
</dbReference>
<dbReference type="SUPFAM" id="SSF103473">
    <property type="entry name" value="MFS general substrate transporter"/>
    <property type="match status" value="1"/>
</dbReference>
<dbReference type="GO" id="GO:0008028">
    <property type="term" value="F:monocarboxylic acid transmembrane transporter activity"/>
    <property type="evidence" value="ECO:0007669"/>
    <property type="project" value="TreeGrafter"/>
</dbReference>
<feature type="transmembrane region" description="Helical" evidence="2">
    <location>
        <begin position="469"/>
        <end position="489"/>
    </location>
</feature>
<organism evidence="3 4">
    <name type="scientific">Dendroctonus ponderosae</name>
    <name type="common">Mountain pine beetle</name>
    <dbReference type="NCBI Taxonomy" id="77166"/>
    <lineage>
        <taxon>Eukaryota</taxon>
        <taxon>Metazoa</taxon>
        <taxon>Ecdysozoa</taxon>
        <taxon>Arthropoda</taxon>
        <taxon>Hexapoda</taxon>
        <taxon>Insecta</taxon>
        <taxon>Pterygota</taxon>
        <taxon>Neoptera</taxon>
        <taxon>Endopterygota</taxon>
        <taxon>Coleoptera</taxon>
        <taxon>Polyphaga</taxon>
        <taxon>Cucujiformia</taxon>
        <taxon>Curculionidae</taxon>
        <taxon>Scolytinae</taxon>
        <taxon>Dendroctonus</taxon>
    </lineage>
</organism>
<feature type="transmembrane region" description="Helical" evidence="2">
    <location>
        <begin position="50"/>
        <end position="76"/>
    </location>
</feature>
<reference evidence="4" key="1">
    <citation type="journal article" date="2013" name="Genome Biol.">
        <title>Draft genome of the mountain pine beetle, Dendroctonus ponderosae Hopkins, a major forest pest.</title>
        <authorList>
            <person name="Keeling C.I."/>
            <person name="Yuen M.M."/>
            <person name="Liao N.Y."/>
            <person name="Docking T.R."/>
            <person name="Chan S.K."/>
            <person name="Taylor G.A."/>
            <person name="Palmquist D.L."/>
            <person name="Jackman S.D."/>
            <person name="Nguyen A."/>
            <person name="Li M."/>
            <person name="Henderson H."/>
            <person name="Janes J.K."/>
            <person name="Zhao Y."/>
            <person name="Pandoh P."/>
            <person name="Moore R."/>
            <person name="Sperling F.A."/>
            <person name="Huber D.P."/>
            <person name="Birol I."/>
            <person name="Jones S.J."/>
            <person name="Bohlmann J."/>
        </authorList>
    </citation>
    <scope>NUCLEOTIDE SEQUENCE</scope>
</reference>
<keyword evidence="4" id="KW-1185">Reference proteome</keyword>
<keyword evidence="2" id="KW-1133">Transmembrane helix</keyword>
<feature type="compositionally biased region" description="Polar residues" evidence="1">
    <location>
        <begin position="312"/>
        <end position="321"/>
    </location>
</feature>
<feature type="transmembrane region" description="Helical" evidence="2">
    <location>
        <begin position="96"/>
        <end position="114"/>
    </location>
</feature>
<feature type="region of interest" description="Disordered" evidence="1">
    <location>
        <begin position="277"/>
        <end position="336"/>
    </location>
</feature>
<feature type="transmembrane region" description="Helical" evidence="2">
    <location>
        <begin position="126"/>
        <end position="146"/>
    </location>
</feature>
<dbReference type="InterPro" id="IPR036259">
    <property type="entry name" value="MFS_trans_sf"/>
</dbReference>
<keyword evidence="2" id="KW-0812">Transmembrane</keyword>